<evidence type="ECO:0000313" key="2">
    <source>
        <dbReference type="Proteomes" id="UP000008824"/>
    </source>
</evidence>
<proteinExistence type="predicted"/>
<dbReference type="AlphaFoldDB" id="A0A0H3BR54"/>
<dbReference type="KEGG" id="see:SNSL254_A4311"/>
<protein>
    <recommendedName>
        <fullName evidence="3">Cytotoxic translational repressor of toxin-antitoxin stability system</fullName>
    </recommendedName>
</protein>
<dbReference type="EMBL" id="CP001113">
    <property type="protein sequence ID" value="ACF63986.1"/>
    <property type="molecule type" value="Genomic_DNA"/>
</dbReference>
<dbReference type="Proteomes" id="UP000008824">
    <property type="component" value="Chromosome"/>
</dbReference>
<evidence type="ECO:0008006" key="3">
    <source>
        <dbReference type="Google" id="ProtNLM"/>
    </source>
</evidence>
<name>A0A0H3BR54_SALNS</name>
<accession>A0A0H3BR54</accession>
<gene>
    <name evidence="1" type="ordered locus">SNSL254_A4311</name>
</gene>
<dbReference type="HOGENOM" id="CLU_203931_0_0_6"/>
<reference evidence="1 2" key="1">
    <citation type="journal article" date="2011" name="J. Bacteriol.">
        <title>Comparative genomics of 28 Salmonella enterica isolates: evidence for CRISPR-mediated adaptive sublineage evolution.</title>
        <authorList>
            <person name="Fricke W.F."/>
            <person name="Mammel M.K."/>
            <person name="McDermott P.F."/>
            <person name="Tartera C."/>
            <person name="White D.G."/>
            <person name="Leclerc J.E."/>
            <person name="Ravel J."/>
            <person name="Cebula T.A."/>
        </authorList>
    </citation>
    <scope>NUCLEOTIDE SEQUENCE [LARGE SCALE GENOMIC DNA]</scope>
    <source>
        <strain evidence="1 2">SL254</strain>
    </source>
</reference>
<organism evidence="1 2">
    <name type="scientific">Salmonella newport (strain SL254)</name>
    <dbReference type="NCBI Taxonomy" id="423368"/>
    <lineage>
        <taxon>Bacteria</taxon>
        <taxon>Pseudomonadati</taxon>
        <taxon>Pseudomonadota</taxon>
        <taxon>Gammaproteobacteria</taxon>
        <taxon>Enterobacterales</taxon>
        <taxon>Enterobacteriaceae</taxon>
        <taxon>Salmonella</taxon>
    </lineage>
</organism>
<sequence length="43" mass="5435">MRIIYFHRSQRYEIRLLLIYQKGIKDDLTPQEKAVLRMLNERW</sequence>
<evidence type="ECO:0000313" key="1">
    <source>
        <dbReference type="EMBL" id="ACF63986.1"/>
    </source>
</evidence>